<evidence type="ECO:0000313" key="3">
    <source>
        <dbReference type="Proteomes" id="UP000613266"/>
    </source>
</evidence>
<dbReference type="RefSeq" id="WP_198110914.1">
    <property type="nucleotide sequence ID" value="NZ_JAEDAK010000005.1"/>
</dbReference>
<evidence type="ECO:0000259" key="1">
    <source>
        <dbReference type="Pfam" id="PF16036"/>
    </source>
</evidence>
<protein>
    <submittedName>
        <fullName evidence="2">Chalcone isomerase family protein</fullName>
    </submittedName>
</protein>
<dbReference type="Pfam" id="PF16036">
    <property type="entry name" value="Chalcone_3"/>
    <property type="match status" value="1"/>
</dbReference>
<feature type="domain" description="Chalcone isomerase" evidence="1">
    <location>
        <begin position="67"/>
        <end position="172"/>
    </location>
</feature>
<organism evidence="2 3">
    <name type="scientific">Inhella proteolytica</name>
    <dbReference type="NCBI Taxonomy" id="2795029"/>
    <lineage>
        <taxon>Bacteria</taxon>
        <taxon>Pseudomonadati</taxon>
        <taxon>Pseudomonadota</taxon>
        <taxon>Betaproteobacteria</taxon>
        <taxon>Burkholderiales</taxon>
        <taxon>Sphaerotilaceae</taxon>
        <taxon>Inhella</taxon>
    </lineage>
</organism>
<reference evidence="2" key="1">
    <citation type="submission" date="2020-12" db="EMBL/GenBank/DDBJ databases">
        <title>The genome sequence of Inhella sp. 1Y17.</title>
        <authorList>
            <person name="Liu Y."/>
        </authorList>
    </citation>
    <scope>NUCLEOTIDE SEQUENCE</scope>
    <source>
        <strain evidence="2">1Y17</strain>
    </source>
</reference>
<accession>A0A931NGX4</accession>
<gene>
    <name evidence="2" type="ORF">I7X39_09505</name>
</gene>
<sequence>MSCSSPWSRRKALLAGATLLVSPALRAHEDWPLRSQGRFRYLGLHVYDAKLLAPQPLHPERWTEQAFALELVYARELKGVRIAERSLDEMRRQGELAPEQAERWLAALKAAFPDVREGDRLRGVHEPQQGARFWHNGQPRPGQLDREAAARFFGIWLHPATSEPGLRKRLLGL</sequence>
<proteinExistence type="predicted"/>
<evidence type="ECO:0000313" key="2">
    <source>
        <dbReference type="EMBL" id="MBH9577143.1"/>
    </source>
</evidence>
<dbReference type="EMBL" id="JAEDAK010000005">
    <property type="protein sequence ID" value="MBH9577143.1"/>
    <property type="molecule type" value="Genomic_DNA"/>
</dbReference>
<dbReference type="AlphaFoldDB" id="A0A931NGX4"/>
<dbReference type="Proteomes" id="UP000613266">
    <property type="component" value="Unassembled WGS sequence"/>
</dbReference>
<dbReference type="InterPro" id="IPR016087">
    <property type="entry name" value="Chalcone_isomerase"/>
</dbReference>
<comment type="caution">
    <text evidence="2">The sequence shown here is derived from an EMBL/GenBank/DDBJ whole genome shotgun (WGS) entry which is preliminary data.</text>
</comment>
<keyword evidence="3" id="KW-1185">Reference proteome</keyword>
<keyword evidence="2" id="KW-0413">Isomerase</keyword>
<dbReference type="GO" id="GO:0016853">
    <property type="term" value="F:isomerase activity"/>
    <property type="evidence" value="ECO:0007669"/>
    <property type="project" value="UniProtKB-KW"/>
</dbReference>
<name>A0A931NGX4_9BURK</name>